<dbReference type="PRINTS" id="PR00455">
    <property type="entry name" value="HTHTETR"/>
</dbReference>
<feature type="DNA-binding region" description="H-T-H motif" evidence="2">
    <location>
        <begin position="29"/>
        <end position="48"/>
    </location>
</feature>
<dbReference type="RefSeq" id="WP_061854208.1">
    <property type="nucleotide sequence ID" value="NZ_JAIEWX010000002.1"/>
</dbReference>
<keyword evidence="1 2" id="KW-0238">DNA-binding</keyword>
<dbReference type="InterPro" id="IPR023772">
    <property type="entry name" value="DNA-bd_HTH_TetR-type_CS"/>
</dbReference>
<dbReference type="InterPro" id="IPR001647">
    <property type="entry name" value="HTH_TetR"/>
</dbReference>
<proteinExistence type="predicted"/>
<dbReference type="GO" id="GO:0003677">
    <property type="term" value="F:DNA binding"/>
    <property type="evidence" value="ECO:0007669"/>
    <property type="project" value="UniProtKB-UniRule"/>
</dbReference>
<reference evidence="4 5" key="1">
    <citation type="submission" date="2016-02" db="EMBL/GenBank/DDBJ databases">
        <title>Draft genome sequence of hydrocarbon degrading Staphylococcus saprophyticus Strain CNV2, isolated from crude-oil contaminated soil from Noonmati Oil Refinery, Guwahati, Assam, India.</title>
        <authorList>
            <person name="Mukherjee A."/>
            <person name="Chettri B."/>
            <person name="Langpoklakpam J."/>
            <person name="Singh A.K."/>
            <person name="Chattopadhyay D.J."/>
        </authorList>
    </citation>
    <scope>NUCLEOTIDE SEQUENCE [LARGE SCALE GENOMIC DNA]</scope>
    <source>
        <strain evidence="4 5">CNV2</strain>
    </source>
</reference>
<dbReference type="PANTHER" id="PTHR43479">
    <property type="entry name" value="ACREF/ENVCD OPERON REPRESSOR-RELATED"/>
    <property type="match status" value="1"/>
</dbReference>
<feature type="domain" description="HTH tetR-type" evidence="3">
    <location>
        <begin position="6"/>
        <end position="66"/>
    </location>
</feature>
<evidence type="ECO:0000313" key="5">
    <source>
        <dbReference type="Proteomes" id="UP000075418"/>
    </source>
</evidence>
<evidence type="ECO:0000256" key="1">
    <source>
        <dbReference type="ARBA" id="ARBA00023125"/>
    </source>
</evidence>
<name>A0A151A3H1_9STAP</name>
<dbReference type="InterPro" id="IPR009057">
    <property type="entry name" value="Homeodomain-like_sf"/>
</dbReference>
<dbReference type="PANTHER" id="PTHR43479:SF11">
    <property type="entry name" value="ACREF_ENVCD OPERON REPRESSOR-RELATED"/>
    <property type="match status" value="1"/>
</dbReference>
<dbReference type="Proteomes" id="UP000075418">
    <property type="component" value="Unassembled WGS sequence"/>
</dbReference>
<dbReference type="PROSITE" id="PS01081">
    <property type="entry name" value="HTH_TETR_1"/>
    <property type="match status" value="1"/>
</dbReference>
<dbReference type="SUPFAM" id="SSF46689">
    <property type="entry name" value="Homeodomain-like"/>
    <property type="match status" value="1"/>
</dbReference>
<dbReference type="AlphaFoldDB" id="A0A151A3H1"/>
<dbReference type="PROSITE" id="PS50977">
    <property type="entry name" value="HTH_TETR_2"/>
    <property type="match status" value="1"/>
</dbReference>
<organism evidence="4 5">
    <name type="scientific">Staphylococcus kloosii</name>
    <dbReference type="NCBI Taxonomy" id="29384"/>
    <lineage>
        <taxon>Bacteria</taxon>
        <taxon>Bacillati</taxon>
        <taxon>Bacillota</taxon>
        <taxon>Bacilli</taxon>
        <taxon>Bacillales</taxon>
        <taxon>Staphylococcaceae</taxon>
        <taxon>Staphylococcus</taxon>
    </lineage>
</organism>
<dbReference type="EMBL" id="LUGM01000002">
    <property type="protein sequence ID" value="KYH13981.1"/>
    <property type="molecule type" value="Genomic_DNA"/>
</dbReference>
<dbReference type="Pfam" id="PF00440">
    <property type="entry name" value="TetR_N"/>
    <property type="match status" value="1"/>
</dbReference>
<evidence type="ECO:0000259" key="3">
    <source>
        <dbReference type="PROSITE" id="PS50977"/>
    </source>
</evidence>
<dbReference type="InterPro" id="IPR050624">
    <property type="entry name" value="HTH-type_Tx_Regulator"/>
</dbReference>
<dbReference type="Gene3D" id="1.10.357.10">
    <property type="entry name" value="Tetracycline Repressor, domain 2"/>
    <property type="match status" value="1"/>
</dbReference>
<comment type="caution">
    <text evidence="4">The sequence shown here is derived from an EMBL/GenBank/DDBJ whole genome shotgun (WGS) entry which is preliminary data.</text>
</comment>
<gene>
    <name evidence="4" type="ORF">A0131_04085</name>
</gene>
<evidence type="ECO:0000313" key="4">
    <source>
        <dbReference type="EMBL" id="KYH13981.1"/>
    </source>
</evidence>
<evidence type="ECO:0000256" key="2">
    <source>
        <dbReference type="PROSITE-ProRule" id="PRU00335"/>
    </source>
</evidence>
<sequence length="182" mass="21129">MRKDALHNKQSIERKAHELFQTYGVAQVSMNQIANALGVGIGTLYRHFGDKGALCYQIIHTDFYLLIEDMQRIAQVEDSNREIFIKSINLFLNFKLVNQALLSCVENTTKKWSFKESDIYQTLFNYYLPLVGNDLDEMLAKFKVDALLNTLSTQNYEFQLDSRGLTNKQIRDQIVATFYDHN</sequence>
<accession>A0A151A3H1</accession>
<protein>
    <recommendedName>
        <fullName evidence="3">HTH tetR-type domain-containing protein</fullName>
    </recommendedName>
</protein>